<sequence length="685" mass="73271">MKKVASAILALWMTCFLLVQPVWADPTVEIVTNGGITAYSPGYVMVISGKVADEDLPMPNTDVFIQVYPEGKENNVIFYSGTKTDSKGYYKAIFTLPSGSSLPDGKYKIAVNTAQASAEQLFSVPLAAQGLEYMGSSIKGAENGFVEPVPVDTDQIALVFNSNVNFFYNKNYPDFVIGKNDNNEDSIKLFKGNTPVAVDVNLIDSIANSPAVDLSYYQKGSQIVLQETDSKKVILLSPESGLEPNTEYRIFISKDLCSNNGSKLGQDVTLSFKTGESKAVNPGSGGPSGDNPGPADPSGNNPGAPEPGTPAVPEKVVPAPDLGNIVKDNDTVTLDVDVKKATDILKDIGEASLVIDVSQEAGKDKTVSLPAEVVNLLKQMNKLTIIRDGELSLTIPPEALIQGKKMTFSSLQVSGEALTTSPAAARQKAVYSFSASSDGVPLHNFNKEIRVTLPIPAGTADRDKLGVYYLNEASGQWEYVGGRIKEGKLTFATSHFSTFMVAESEKTFADIQSHWAKKEIEVMVARHVIKGINETSFAPKSNITRAEFASLLSRVLNLADADAGNAFKDVAAGAWYASDVNKAVKAGIIKGSDGRFRPSDKISRQEMAVMIDRAYTYAGGKVSTLSNTAFTDNERIGAWASDAVKSVYTLGIIKGRPNGSFGPADNASRAEGAVMLKSLMDKRGL</sequence>
<feature type="domain" description="SLH" evidence="4">
    <location>
        <begin position="503"/>
        <end position="566"/>
    </location>
</feature>
<feature type="domain" description="SLH" evidence="4">
    <location>
        <begin position="627"/>
        <end position="685"/>
    </location>
</feature>
<organism evidence="5 6">
    <name type="scientific">Paenibacillus durus</name>
    <name type="common">Paenibacillus azotofixans</name>
    <dbReference type="NCBI Taxonomy" id="44251"/>
    <lineage>
        <taxon>Bacteria</taxon>
        <taxon>Bacillati</taxon>
        <taxon>Bacillota</taxon>
        <taxon>Bacilli</taxon>
        <taxon>Bacillales</taxon>
        <taxon>Paenibacillaceae</taxon>
        <taxon>Paenibacillus</taxon>
    </lineage>
</organism>
<proteinExistence type="predicted"/>
<reference evidence="5 6" key="1">
    <citation type="submission" date="2014-08" db="EMBL/GenBank/DDBJ databases">
        <title>Comparative genomics of the Paenibacillus odorifer group.</title>
        <authorList>
            <person name="den Bakker H.C."/>
            <person name="Tsai Y.-C."/>
            <person name="Martin N."/>
            <person name="Korlach J."/>
            <person name="Wiedmann M."/>
        </authorList>
    </citation>
    <scope>NUCLEOTIDE SEQUENCE [LARGE SCALE GENOMIC DNA]</scope>
    <source>
        <strain evidence="5 6">DSM 1735</strain>
    </source>
</reference>
<dbReference type="OrthoDB" id="2505132at2"/>
<feature type="compositionally biased region" description="Low complexity" evidence="2">
    <location>
        <begin position="289"/>
        <end position="303"/>
    </location>
</feature>
<evidence type="ECO:0000259" key="4">
    <source>
        <dbReference type="PROSITE" id="PS51272"/>
    </source>
</evidence>
<evidence type="ECO:0000256" key="2">
    <source>
        <dbReference type="SAM" id="MobiDB-lite"/>
    </source>
</evidence>
<accession>A0A089HJ98</accession>
<feature type="signal peptide" evidence="3">
    <location>
        <begin position="1"/>
        <end position="24"/>
    </location>
</feature>
<keyword evidence="1 3" id="KW-0732">Signal</keyword>
<feature type="region of interest" description="Disordered" evidence="2">
    <location>
        <begin position="275"/>
        <end position="314"/>
    </location>
</feature>
<dbReference type="KEGG" id="pdu:PDUR_03535"/>
<dbReference type="EMBL" id="CP009288">
    <property type="protein sequence ID" value="AIQ11172.1"/>
    <property type="molecule type" value="Genomic_DNA"/>
</dbReference>
<evidence type="ECO:0000256" key="3">
    <source>
        <dbReference type="SAM" id="SignalP"/>
    </source>
</evidence>
<dbReference type="AlphaFoldDB" id="A0A089HJ98"/>
<protein>
    <recommendedName>
        <fullName evidence="4">SLH domain-containing protein</fullName>
    </recommendedName>
</protein>
<feature type="domain" description="SLH" evidence="4">
    <location>
        <begin position="567"/>
        <end position="625"/>
    </location>
</feature>
<dbReference type="PROSITE" id="PS51272">
    <property type="entry name" value="SLH"/>
    <property type="match status" value="3"/>
</dbReference>
<dbReference type="PANTHER" id="PTHR43308">
    <property type="entry name" value="OUTER MEMBRANE PROTEIN ALPHA-RELATED"/>
    <property type="match status" value="1"/>
</dbReference>
<dbReference type="Pfam" id="PF00395">
    <property type="entry name" value="SLH"/>
    <property type="match status" value="3"/>
</dbReference>
<gene>
    <name evidence="5" type="ORF">PDUR_03535</name>
</gene>
<dbReference type="STRING" id="44251.PDUR_03535"/>
<dbReference type="Pfam" id="PF13205">
    <property type="entry name" value="Big_5"/>
    <property type="match status" value="1"/>
</dbReference>
<evidence type="ECO:0000313" key="5">
    <source>
        <dbReference type="EMBL" id="AIQ11172.1"/>
    </source>
</evidence>
<dbReference type="eggNOG" id="COG5492">
    <property type="taxonomic scope" value="Bacteria"/>
</dbReference>
<evidence type="ECO:0000313" key="6">
    <source>
        <dbReference type="Proteomes" id="UP000029409"/>
    </source>
</evidence>
<dbReference type="PANTHER" id="PTHR43308:SF5">
    <property type="entry name" value="S-LAYER PROTEIN _ PEPTIDOGLYCAN ENDO-BETA-N-ACETYLGLUCOSAMINIDASE"/>
    <property type="match status" value="1"/>
</dbReference>
<dbReference type="InterPro" id="IPR032812">
    <property type="entry name" value="SbsA_Ig"/>
</dbReference>
<feature type="chain" id="PRO_5001843028" description="SLH domain-containing protein" evidence="3">
    <location>
        <begin position="25"/>
        <end position="685"/>
    </location>
</feature>
<name>A0A089HJ98_PAEDU</name>
<dbReference type="Proteomes" id="UP000029409">
    <property type="component" value="Chromosome"/>
</dbReference>
<evidence type="ECO:0000256" key="1">
    <source>
        <dbReference type="ARBA" id="ARBA00022729"/>
    </source>
</evidence>
<keyword evidence="6" id="KW-1185">Reference proteome</keyword>
<dbReference type="InterPro" id="IPR051465">
    <property type="entry name" value="Cell_Envelope_Struct_Comp"/>
</dbReference>
<dbReference type="InterPro" id="IPR001119">
    <property type="entry name" value="SLH_dom"/>
</dbReference>
<dbReference type="RefSeq" id="WP_042205102.1">
    <property type="nucleotide sequence ID" value="NZ_CP009288.1"/>
</dbReference>